<dbReference type="InterPro" id="IPR013785">
    <property type="entry name" value="Aldolase_TIM"/>
</dbReference>
<dbReference type="SUPFAM" id="SSF51395">
    <property type="entry name" value="FMN-linked oxidoreductases"/>
    <property type="match status" value="1"/>
</dbReference>
<dbReference type="PANTHER" id="PTHR43656">
    <property type="entry name" value="BINDING OXIDOREDUCTASE, PUTATIVE (AFU_ORTHOLOGUE AFUA_2G08260)-RELATED"/>
    <property type="match status" value="1"/>
</dbReference>
<dbReference type="AlphaFoldDB" id="A0AAF0CTX9"/>
<dbReference type="KEGG" id="vie:OL234_07315"/>
<keyword evidence="1" id="KW-0285">Flavoprotein</keyword>
<dbReference type="GO" id="GO:0010181">
    <property type="term" value="F:FMN binding"/>
    <property type="evidence" value="ECO:0007669"/>
    <property type="project" value="InterPro"/>
</dbReference>
<keyword evidence="5" id="KW-1185">Reference proteome</keyword>
<dbReference type="InterPro" id="IPR051799">
    <property type="entry name" value="NADH_flavin_oxidoreductase"/>
</dbReference>
<dbReference type="Gene3D" id="3.20.20.70">
    <property type="entry name" value="Aldolase class I"/>
    <property type="match status" value="1"/>
</dbReference>
<proteinExistence type="predicted"/>
<gene>
    <name evidence="4" type="ORF">OL234_07315</name>
</gene>
<feature type="domain" description="NADH:flavin oxidoreductase/NADH oxidase N-terminal" evidence="3">
    <location>
        <begin position="13"/>
        <end position="333"/>
    </location>
</feature>
<keyword evidence="2" id="KW-0560">Oxidoreductase</keyword>
<dbReference type="Proteomes" id="UP001179647">
    <property type="component" value="Chromosome"/>
</dbReference>
<protein>
    <recommendedName>
        <fullName evidence="3">NADH:flavin oxidoreductase/NADH oxidase N-terminal domain-containing protein</fullName>
    </recommendedName>
</protein>
<dbReference type="EMBL" id="CP110232">
    <property type="protein sequence ID" value="WEG72791.1"/>
    <property type="molecule type" value="Genomic_DNA"/>
</dbReference>
<dbReference type="GO" id="GO:0016491">
    <property type="term" value="F:oxidoreductase activity"/>
    <property type="evidence" value="ECO:0007669"/>
    <property type="project" value="UniProtKB-KW"/>
</dbReference>
<dbReference type="Pfam" id="PF00724">
    <property type="entry name" value="Oxidored_FMN"/>
    <property type="match status" value="1"/>
</dbReference>
<evidence type="ECO:0000313" key="4">
    <source>
        <dbReference type="EMBL" id="WEG72791.1"/>
    </source>
</evidence>
<sequence length="371" mass="41601">MKVQEAYTLPSGLTLKNRLFFAPISTLSSSVSGQVTEEECDFYSARTGDVGAIVVASAYVSIKGKAYDNGLSISHKTCVKELTKLARVIQKGQTRAIIQIYHGGAMCAYRRNQKVSYCVSQDSERLLAVSDHEYQELTDDKIEMIFVEYEEALRRAIASGFDGVEIHASNNYLPYQFLMSGWNLRQDKWGGSLTNRFRFLGELIGRLQKIIEAETSGAFSLGVRLSVEDSGASGSQREESLRDTLLIIQLLNNCPIDYIHLATSDMLKEVEIDGVTLPLAKMLNKMSPSVPLIGCGNLLTAPSVEKVLNECQLASACRPYIFIPNWAEKVLNGEKISLDNVEMEPVMRRRLKIPWNLWQSVKESADWYLYR</sequence>
<evidence type="ECO:0000259" key="3">
    <source>
        <dbReference type="Pfam" id="PF00724"/>
    </source>
</evidence>
<accession>A0AAF0CTX9</accession>
<evidence type="ECO:0000313" key="5">
    <source>
        <dbReference type="Proteomes" id="UP001179647"/>
    </source>
</evidence>
<dbReference type="PANTHER" id="PTHR43656:SF2">
    <property type="entry name" value="BINDING OXIDOREDUCTASE, PUTATIVE (AFU_ORTHOLOGUE AFUA_2G08260)-RELATED"/>
    <property type="match status" value="1"/>
</dbReference>
<dbReference type="InterPro" id="IPR001155">
    <property type="entry name" value="OxRdtase_FMN_N"/>
</dbReference>
<reference evidence="4" key="1">
    <citation type="submission" date="2022-10" db="EMBL/GenBank/DDBJ databases">
        <title>Vagococcus sp. isolated from poultry meat.</title>
        <authorList>
            <person name="Johansson P."/>
            <person name="Bjorkroth J."/>
        </authorList>
    </citation>
    <scope>NUCLEOTIDE SEQUENCE</scope>
    <source>
        <strain evidence="4">STAA11</strain>
    </source>
</reference>
<dbReference type="RefSeq" id="WP_275468593.1">
    <property type="nucleotide sequence ID" value="NZ_CP110232.1"/>
</dbReference>
<evidence type="ECO:0000256" key="2">
    <source>
        <dbReference type="ARBA" id="ARBA00023002"/>
    </source>
</evidence>
<evidence type="ECO:0000256" key="1">
    <source>
        <dbReference type="ARBA" id="ARBA00022630"/>
    </source>
</evidence>
<organism evidence="4 5">
    <name type="scientific">Vagococcus intermedius</name>
    <dbReference type="NCBI Taxonomy" id="2991418"/>
    <lineage>
        <taxon>Bacteria</taxon>
        <taxon>Bacillati</taxon>
        <taxon>Bacillota</taxon>
        <taxon>Bacilli</taxon>
        <taxon>Lactobacillales</taxon>
        <taxon>Enterococcaceae</taxon>
        <taxon>Vagococcus</taxon>
    </lineage>
</organism>
<name>A0AAF0CTX9_9ENTE</name>